<dbReference type="PRINTS" id="PR00866">
    <property type="entry name" value="RNADNAPOLMS"/>
</dbReference>
<dbReference type="RefSeq" id="WP_138185011.1">
    <property type="nucleotide sequence ID" value="NZ_LS992241.1"/>
</dbReference>
<feature type="compositionally biased region" description="Polar residues" evidence="10">
    <location>
        <begin position="31"/>
        <end position="41"/>
    </location>
</feature>
<evidence type="ECO:0000313" key="13">
    <source>
        <dbReference type="Proteomes" id="UP000304148"/>
    </source>
</evidence>
<dbReference type="CDD" id="cd01651">
    <property type="entry name" value="RT_G2_intron"/>
    <property type="match status" value="1"/>
</dbReference>
<evidence type="ECO:0000256" key="9">
    <source>
        <dbReference type="ARBA" id="ARBA00048173"/>
    </source>
</evidence>
<protein>
    <recommendedName>
        <fullName evidence="1">RNA-directed DNA polymerase</fullName>
        <ecNumber evidence="1">2.7.7.49</ecNumber>
    </recommendedName>
</protein>
<keyword evidence="7" id="KW-0051">Antiviral defense</keyword>
<proteinExistence type="inferred from homology"/>
<dbReference type="NCBIfam" id="TIGR04416">
    <property type="entry name" value="group_II_RT_mat"/>
    <property type="match status" value="1"/>
</dbReference>
<dbReference type="PROSITE" id="PS50878">
    <property type="entry name" value="RT_POL"/>
    <property type="match status" value="1"/>
</dbReference>
<dbReference type="InterPro" id="IPR013597">
    <property type="entry name" value="Mat_intron_G2"/>
</dbReference>
<name>A0A383R846_PAEAL</name>
<dbReference type="SUPFAM" id="SSF56672">
    <property type="entry name" value="DNA/RNA polymerases"/>
    <property type="match status" value="1"/>
</dbReference>
<dbReference type="Proteomes" id="UP000304148">
    <property type="component" value="Chromosome"/>
</dbReference>
<dbReference type="PANTHER" id="PTHR34047:SF8">
    <property type="entry name" value="PROTEIN YKFC"/>
    <property type="match status" value="1"/>
</dbReference>
<evidence type="ECO:0000256" key="5">
    <source>
        <dbReference type="ARBA" id="ARBA00022842"/>
    </source>
</evidence>
<gene>
    <name evidence="12" type="ORF">PBLR_11184</name>
</gene>
<evidence type="ECO:0000313" key="12">
    <source>
        <dbReference type="EMBL" id="SYX82762.1"/>
    </source>
</evidence>
<keyword evidence="6 12" id="KW-0695">RNA-directed DNA polymerase</keyword>
<keyword evidence="4" id="KW-0479">Metal-binding</keyword>
<evidence type="ECO:0000256" key="10">
    <source>
        <dbReference type="SAM" id="MobiDB-lite"/>
    </source>
</evidence>
<comment type="catalytic activity">
    <reaction evidence="9">
        <text>DNA(n) + a 2'-deoxyribonucleoside 5'-triphosphate = DNA(n+1) + diphosphate</text>
        <dbReference type="Rhea" id="RHEA:22508"/>
        <dbReference type="Rhea" id="RHEA-COMP:17339"/>
        <dbReference type="Rhea" id="RHEA-COMP:17340"/>
        <dbReference type="ChEBI" id="CHEBI:33019"/>
        <dbReference type="ChEBI" id="CHEBI:61560"/>
        <dbReference type="ChEBI" id="CHEBI:173112"/>
        <dbReference type="EC" id="2.7.7.49"/>
    </reaction>
</comment>
<evidence type="ECO:0000256" key="1">
    <source>
        <dbReference type="ARBA" id="ARBA00012493"/>
    </source>
</evidence>
<evidence type="ECO:0000259" key="11">
    <source>
        <dbReference type="PROSITE" id="PS50878"/>
    </source>
</evidence>
<dbReference type="GO" id="GO:0051607">
    <property type="term" value="P:defense response to virus"/>
    <property type="evidence" value="ECO:0007669"/>
    <property type="project" value="UniProtKB-KW"/>
</dbReference>
<evidence type="ECO:0000256" key="6">
    <source>
        <dbReference type="ARBA" id="ARBA00022918"/>
    </source>
</evidence>
<dbReference type="GO" id="GO:0003964">
    <property type="term" value="F:RNA-directed DNA polymerase activity"/>
    <property type="evidence" value="ECO:0007669"/>
    <property type="project" value="UniProtKB-KW"/>
</dbReference>
<dbReference type="AlphaFoldDB" id="A0A383R846"/>
<evidence type="ECO:0000256" key="3">
    <source>
        <dbReference type="ARBA" id="ARBA00022695"/>
    </source>
</evidence>
<dbReference type="EC" id="2.7.7.49" evidence="1"/>
<evidence type="ECO:0000256" key="8">
    <source>
        <dbReference type="ARBA" id="ARBA00034120"/>
    </source>
</evidence>
<dbReference type="Pfam" id="PF08388">
    <property type="entry name" value="GIIM"/>
    <property type="match status" value="1"/>
</dbReference>
<sequence length="463" mass="53688">MRSHEEQRQQPTSYEGLRQRVAVKPRGYSGAPSSSPAQLDLSSREGQGDLLERMLEGNNLRLAFKRVRQNGGAPGVDGVTVEQLQAHLWERWENVKAQLQEGTYRPMLVKRVEIPKPGGGVRLLGIPTVMDRFIQQALMQVMTPIIDPSFSPHSYGFRPRKRAHDAVKQAQAYIQEGYRFVVDMDLEKFFDRVNHDILMARVARKVTDKRILKLIRAYLKAGVMVEGMRHETVEGTPQGGPLSPLLANILLDDLDQELTKRGLRYVRYADDCNIFVGSKRAGERVMKSVIGFVEGKLRLKVNREKSAVDRPWNRKFLGFSFTRRKEATIRIAPKKLEQLKERVREITSRTRGISMEKRLGELNRYLMGWIGYFRLASAKTHCEQLDKWIRRRLRMCLWKQWKQPKTRLRNLRALGVPEWAARMMANSRRGCWEMSRNINNALNRSYWSDQGLLSLASRYLEIR</sequence>
<organism evidence="12 13">
    <name type="scientific">Paenibacillus alvei</name>
    <name type="common">Bacillus alvei</name>
    <dbReference type="NCBI Taxonomy" id="44250"/>
    <lineage>
        <taxon>Bacteria</taxon>
        <taxon>Bacillati</taxon>
        <taxon>Bacillota</taxon>
        <taxon>Bacilli</taxon>
        <taxon>Bacillales</taxon>
        <taxon>Paenibacillaceae</taxon>
        <taxon>Paenibacillus</taxon>
    </lineage>
</organism>
<dbReference type="GO" id="GO:0046872">
    <property type="term" value="F:metal ion binding"/>
    <property type="evidence" value="ECO:0007669"/>
    <property type="project" value="UniProtKB-KW"/>
</dbReference>
<accession>A0A383R846</accession>
<dbReference type="InterPro" id="IPR000123">
    <property type="entry name" value="Reverse_transcriptase_msDNA"/>
</dbReference>
<feature type="region of interest" description="Disordered" evidence="10">
    <location>
        <begin position="1"/>
        <end position="43"/>
    </location>
</feature>
<comment type="similarity">
    <text evidence="8">Belongs to the bacterial reverse transcriptase family.</text>
</comment>
<dbReference type="PANTHER" id="PTHR34047">
    <property type="entry name" value="NUCLEAR INTRON MATURASE 1, MITOCHONDRIAL-RELATED"/>
    <property type="match status" value="1"/>
</dbReference>
<reference evidence="13" key="1">
    <citation type="submission" date="2018-08" db="EMBL/GenBank/DDBJ databases">
        <authorList>
            <person name="Chevrot R."/>
        </authorList>
    </citation>
    <scope>NUCLEOTIDE SEQUENCE [LARGE SCALE GENOMIC DNA]</scope>
</reference>
<evidence type="ECO:0000256" key="2">
    <source>
        <dbReference type="ARBA" id="ARBA00022679"/>
    </source>
</evidence>
<dbReference type="GO" id="GO:0003723">
    <property type="term" value="F:RNA binding"/>
    <property type="evidence" value="ECO:0007669"/>
    <property type="project" value="InterPro"/>
</dbReference>
<keyword evidence="5" id="KW-0460">Magnesium</keyword>
<dbReference type="EMBL" id="LS992241">
    <property type="protein sequence ID" value="SYX82762.1"/>
    <property type="molecule type" value="Genomic_DNA"/>
</dbReference>
<keyword evidence="2" id="KW-0808">Transferase</keyword>
<dbReference type="InterPro" id="IPR030931">
    <property type="entry name" value="Group_II_RT_mat"/>
</dbReference>
<evidence type="ECO:0000256" key="7">
    <source>
        <dbReference type="ARBA" id="ARBA00023118"/>
    </source>
</evidence>
<evidence type="ECO:0000256" key="4">
    <source>
        <dbReference type="ARBA" id="ARBA00022723"/>
    </source>
</evidence>
<dbReference type="InterPro" id="IPR051083">
    <property type="entry name" value="GrpII_Intron_Splice-Mob/Def"/>
</dbReference>
<feature type="domain" description="Reverse transcriptase" evidence="11">
    <location>
        <begin position="95"/>
        <end position="321"/>
    </location>
</feature>
<dbReference type="InterPro" id="IPR000477">
    <property type="entry name" value="RT_dom"/>
</dbReference>
<keyword evidence="3" id="KW-0548">Nucleotidyltransferase</keyword>
<dbReference type="Pfam" id="PF00078">
    <property type="entry name" value="RVT_1"/>
    <property type="match status" value="1"/>
</dbReference>
<dbReference type="InterPro" id="IPR043502">
    <property type="entry name" value="DNA/RNA_pol_sf"/>
</dbReference>